<dbReference type="Gene3D" id="3.40.630.30">
    <property type="match status" value="1"/>
</dbReference>
<keyword evidence="2" id="KW-1185">Reference proteome</keyword>
<dbReference type="EMBL" id="MSCL01000001">
    <property type="protein sequence ID" value="PQJ74988.1"/>
    <property type="molecule type" value="Genomic_DNA"/>
</dbReference>
<dbReference type="AlphaFoldDB" id="A0A2S7WBI1"/>
<name>A0A2S7WBI1_9FLAO</name>
<evidence type="ECO:0008006" key="3">
    <source>
        <dbReference type="Google" id="ProtNLM"/>
    </source>
</evidence>
<evidence type="ECO:0000313" key="2">
    <source>
        <dbReference type="Proteomes" id="UP000237608"/>
    </source>
</evidence>
<gene>
    <name evidence="1" type="ORF">BTO13_06885</name>
</gene>
<accession>A0A2S7WBI1</accession>
<protein>
    <recommendedName>
        <fullName evidence="3">BioF2-like acetyltransferase domain-containing protein</fullName>
    </recommendedName>
</protein>
<dbReference type="RefSeq" id="WP_105046129.1">
    <property type="nucleotide sequence ID" value="NZ_CP150662.1"/>
</dbReference>
<reference evidence="1 2" key="1">
    <citation type="submission" date="2016-12" db="EMBL/GenBank/DDBJ databases">
        <title>Trade-off between light-utilization and light-protection in marine flavobacteria.</title>
        <authorList>
            <person name="Kumagai Y."/>
            <person name="Yoshizawa S."/>
            <person name="Kogure K."/>
            <person name="Iwasaki W."/>
        </authorList>
    </citation>
    <scope>NUCLEOTIDE SEQUENCE [LARGE SCALE GENOMIC DNA]</scope>
    <source>
        <strain evidence="1 2">KCTC 22729</strain>
    </source>
</reference>
<dbReference type="SUPFAM" id="SSF55729">
    <property type="entry name" value="Acyl-CoA N-acyltransferases (Nat)"/>
    <property type="match status" value="1"/>
</dbReference>
<dbReference type="Proteomes" id="UP000237608">
    <property type="component" value="Unassembled WGS sequence"/>
</dbReference>
<sequence length="283" mass="33031">MISFVKRANLDIEKYDFCIENSLQSRIYAFSWFLDIVADNWDVMVLNDYKAVMPIPWKQKLGLKYITQPNFCQQLGIFSMEEISEELQLQFINKIPIQFLKVSLALNSQNRLIGQQTKKNLFLQLNKNYELLRKNFSKGRKHALKVAEKNQLQVLESSIENLIELQKKLYKYQFSEEKLIKLSKNVLQQKTGKVLGVFKDDILLGGAFFLFSKKRIVYLFSAFSEQGKELQAASFLLNYMLKKHENSSLIFDFEGGNMPNMATFYNSFGAEVETYSLVRRTLL</sequence>
<dbReference type="InterPro" id="IPR016181">
    <property type="entry name" value="Acyl_CoA_acyltransferase"/>
</dbReference>
<proteinExistence type="predicted"/>
<evidence type="ECO:0000313" key="1">
    <source>
        <dbReference type="EMBL" id="PQJ74988.1"/>
    </source>
</evidence>
<comment type="caution">
    <text evidence="1">The sequence shown here is derived from an EMBL/GenBank/DDBJ whole genome shotgun (WGS) entry which is preliminary data.</text>
</comment>
<dbReference type="OrthoDB" id="1113003at2"/>
<organism evidence="1 2">
    <name type="scientific">Polaribacter gangjinensis</name>
    <dbReference type="NCBI Taxonomy" id="574710"/>
    <lineage>
        <taxon>Bacteria</taxon>
        <taxon>Pseudomonadati</taxon>
        <taxon>Bacteroidota</taxon>
        <taxon>Flavobacteriia</taxon>
        <taxon>Flavobacteriales</taxon>
        <taxon>Flavobacteriaceae</taxon>
    </lineage>
</organism>